<feature type="compositionally biased region" description="Low complexity" evidence="5">
    <location>
        <begin position="76"/>
        <end position="102"/>
    </location>
</feature>
<dbReference type="EMBL" id="KZ819285">
    <property type="protein sequence ID" value="PWO00310.1"/>
    <property type="molecule type" value="Genomic_DNA"/>
</dbReference>
<dbReference type="RefSeq" id="XP_025600588.1">
    <property type="nucleotide sequence ID" value="XM_025741516.1"/>
</dbReference>
<protein>
    <recommendedName>
        <fullName evidence="4">tRNA N(3)-methylcytidine methyltransferase</fullName>
        <ecNumber evidence="4">2.1.1.-</ecNumber>
    </recommendedName>
</protein>
<comment type="function">
    <text evidence="4">S-adenosyl-L-methionine-dependent methyltransferase.</text>
</comment>
<sequence>MSEPAIDRTLHPLPAPAMSDADAAVLQQNRRVASAFMVARCEREAARNWDRFYTNNRDKFFRPKNWTDREFEQLRASGSDAAGPSTPAAAPAGAKQDGADETAAAEAQLDEAAGASDENTVLLEVGCGPGAMLFPALRKRPKMRAHACDFSSKAIELVLEHPTYDPARMHAFVADLTSYPLASTLAAHPFGRPTVVSLIFVLSAIPPRQHAHVMQELARCLPLGGSLIFRDFAHGDLSQLRYHMRKDKTWEEPSLLRDEEGDMAALYRRGDNTFTTYFRAHDLARLAELAGLEGSIEAVHQEGFNRKTGQKLPRRFLQANWRKVRELPEEPQPAAEGAEGQGT</sequence>
<evidence type="ECO:0000256" key="5">
    <source>
        <dbReference type="SAM" id="MobiDB-lite"/>
    </source>
</evidence>
<organism evidence="6 7">
    <name type="scientific">Tilletiopsis washingtonensis</name>
    <dbReference type="NCBI Taxonomy" id="58919"/>
    <lineage>
        <taxon>Eukaryota</taxon>
        <taxon>Fungi</taxon>
        <taxon>Dikarya</taxon>
        <taxon>Basidiomycota</taxon>
        <taxon>Ustilaginomycotina</taxon>
        <taxon>Exobasidiomycetes</taxon>
        <taxon>Entylomatales</taxon>
        <taxon>Entylomatales incertae sedis</taxon>
        <taxon>Tilletiopsis</taxon>
    </lineage>
</organism>
<name>A0A316ZFK9_9BASI</name>
<gene>
    <name evidence="6" type="ORF">FA09DRAFT_327768</name>
</gene>
<dbReference type="SUPFAM" id="SSF53335">
    <property type="entry name" value="S-adenosyl-L-methionine-dependent methyltransferases"/>
    <property type="match status" value="1"/>
</dbReference>
<dbReference type="GeneID" id="37269060"/>
<feature type="compositionally biased region" description="Low complexity" evidence="5">
    <location>
        <begin position="332"/>
        <end position="343"/>
    </location>
</feature>
<dbReference type="InterPro" id="IPR029063">
    <property type="entry name" value="SAM-dependent_MTases_sf"/>
</dbReference>
<dbReference type="GO" id="GO:0008173">
    <property type="term" value="F:RNA methyltransferase activity"/>
    <property type="evidence" value="ECO:0007669"/>
    <property type="project" value="UniProtKB-ARBA"/>
</dbReference>
<dbReference type="GO" id="GO:0032259">
    <property type="term" value="P:methylation"/>
    <property type="evidence" value="ECO:0007669"/>
    <property type="project" value="UniProtKB-KW"/>
</dbReference>
<evidence type="ECO:0000313" key="6">
    <source>
        <dbReference type="EMBL" id="PWO00310.1"/>
    </source>
</evidence>
<dbReference type="Proteomes" id="UP000245946">
    <property type="component" value="Unassembled WGS sequence"/>
</dbReference>
<dbReference type="OrthoDB" id="417697at2759"/>
<feature type="region of interest" description="Disordered" evidence="5">
    <location>
        <begin position="323"/>
        <end position="343"/>
    </location>
</feature>
<dbReference type="GO" id="GO:0008757">
    <property type="term" value="F:S-adenosylmethionine-dependent methyltransferase activity"/>
    <property type="evidence" value="ECO:0007669"/>
    <property type="project" value="UniProtKB-ARBA"/>
</dbReference>
<dbReference type="CDD" id="cd02440">
    <property type="entry name" value="AdoMet_MTases"/>
    <property type="match status" value="1"/>
</dbReference>
<evidence type="ECO:0000256" key="4">
    <source>
        <dbReference type="PIRNR" id="PIRNR037755"/>
    </source>
</evidence>
<reference evidence="6 7" key="1">
    <citation type="journal article" date="2018" name="Mol. Biol. Evol.">
        <title>Broad Genomic Sampling Reveals a Smut Pathogenic Ancestry of the Fungal Clade Ustilaginomycotina.</title>
        <authorList>
            <person name="Kijpornyongpan T."/>
            <person name="Mondo S.J."/>
            <person name="Barry K."/>
            <person name="Sandor L."/>
            <person name="Lee J."/>
            <person name="Lipzen A."/>
            <person name="Pangilinan J."/>
            <person name="LaButti K."/>
            <person name="Hainaut M."/>
            <person name="Henrissat B."/>
            <person name="Grigoriev I.V."/>
            <person name="Spatafora J.W."/>
            <person name="Aime M.C."/>
        </authorList>
    </citation>
    <scope>NUCLEOTIDE SEQUENCE [LARGE SCALE GENOMIC DNA]</scope>
    <source>
        <strain evidence="6 7">MCA 4186</strain>
    </source>
</reference>
<evidence type="ECO:0000313" key="7">
    <source>
        <dbReference type="Proteomes" id="UP000245946"/>
    </source>
</evidence>
<dbReference type="PIRSF" id="PIRSF037755">
    <property type="entry name" value="Mettl2_prd"/>
    <property type="match status" value="1"/>
</dbReference>
<dbReference type="STRING" id="58919.A0A316ZFK9"/>
<dbReference type="AlphaFoldDB" id="A0A316ZFK9"/>
<keyword evidence="3 4" id="KW-0808">Transferase</keyword>
<dbReference type="EC" id="2.1.1.-" evidence="4"/>
<dbReference type="Gene3D" id="3.40.50.150">
    <property type="entry name" value="Vaccinia Virus protein VP39"/>
    <property type="match status" value="1"/>
</dbReference>
<accession>A0A316ZFK9</accession>
<keyword evidence="7" id="KW-1185">Reference proteome</keyword>
<dbReference type="PANTHER" id="PTHR22809">
    <property type="entry name" value="METHYLTRANSFERASE-RELATED"/>
    <property type="match status" value="1"/>
</dbReference>
<proteinExistence type="inferred from homology"/>
<feature type="region of interest" description="Disordered" evidence="5">
    <location>
        <begin position="75"/>
        <end position="102"/>
    </location>
</feature>
<evidence type="ECO:0000256" key="3">
    <source>
        <dbReference type="ARBA" id="ARBA00022679"/>
    </source>
</evidence>
<keyword evidence="2 4" id="KW-0489">Methyltransferase</keyword>
<evidence type="ECO:0000256" key="2">
    <source>
        <dbReference type="ARBA" id="ARBA00022603"/>
    </source>
</evidence>
<dbReference type="InterPro" id="IPR026113">
    <property type="entry name" value="METTL2/6/8-like"/>
</dbReference>
<dbReference type="Pfam" id="PF13489">
    <property type="entry name" value="Methyltransf_23"/>
    <property type="match status" value="1"/>
</dbReference>
<dbReference type="PANTHER" id="PTHR22809:SF5">
    <property type="entry name" value="TRNA N(3)-METHYLCYTIDINE METHYLTRANSFERASE METTL6"/>
    <property type="match status" value="1"/>
</dbReference>
<evidence type="ECO:0000256" key="1">
    <source>
        <dbReference type="ARBA" id="ARBA00009725"/>
    </source>
</evidence>
<comment type="similarity">
    <text evidence="1 4">Belongs to the methyltransferase superfamily. METL family.</text>
</comment>